<proteinExistence type="predicted"/>
<evidence type="ECO:0000313" key="1">
    <source>
        <dbReference type="EMBL" id="VDM47282.1"/>
    </source>
</evidence>
<organism evidence="2 3">
    <name type="scientific">Toxocara canis</name>
    <name type="common">Canine roundworm</name>
    <dbReference type="NCBI Taxonomy" id="6265"/>
    <lineage>
        <taxon>Eukaryota</taxon>
        <taxon>Metazoa</taxon>
        <taxon>Ecdysozoa</taxon>
        <taxon>Nematoda</taxon>
        <taxon>Chromadorea</taxon>
        <taxon>Rhabditida</taxon>
        <taxon>Spirurina</taxon>
        <taxon>Ascaridomorpha</taxon>
        <taxon>Ascaridoidea</taxon>
        <taxon>Toxocaridae</taxon>
        <taxon>Toxocara</taxon>
    </lineage>
</organism>
<reference evidence="3" key="1">
    <citation type="submission" date="2016-06" db="UniProtKB">
        <authorList>
            <consortium name="WormBaseParasite"/>
        </authorList>
    </citation>
    <scope>IDENTIFICATION</scope>
</reference>
<dbReference type="Proteomes" id="UP000050794">
    <property type="component" value="Unassembled WGS sequence"/>
</dbReference>
<sequence length="343" mass="38907">MVSPAVRRLHLSDCSAQTILNVVRRLEGFGSNIDYFYVALDFRTFKNTAQALRVLKKANAVTKELHLCMCMTDLVGEAGYRALLEALPRMVDLSAISTLQLDVGSFRTTNYRSYEHFFNALIYMENLRSLFLSGRAIAHHSLHMWSCVVRGVAQLSKLEFLGVQELCKNIPPENIDQMCTTLPTTLISFAMISSNRFSDDNIHHLVQRCPKLELLYLRGLRKLRPAAVELAIRSLPRLRRLAVCRMGPMSESMYRLVADKCLAPSLEAAILGGNKAPLSAEVLPLLHARFPTVMFICYSSRWKESEYCMWRVQEAYMQLMASSWFTDCPGCGKDVSIIEDDDF</sequence>
<name>A0A183V5E1_TOXCA</name>
<dbReference type="SUPFAM" id="SSF52047">
    <property type="entry name" value="RNI-like"/>
    <property type="match status" value="1"/>
</dbReference>
<dbReference type="WBParaSite" id="TCNE_0001596201-mRNA-1">
    <property type="protein sequence ID" value="TCNE_0001596201-mRNA-1"/>
    <property type="gene ID" value="TCNE_0001596201"/>
</dbReference>
<dbReference type="AlphaFoldDB" id="A0A183V5E1"/>
<dbReference type="EMBL" id="UYWY01023226">
    <property type="protein sequence ID" value="VDM47282.1"/>
    <property type="molecule type" value="Genomic_DNA"/>
</dbReference>
<keyword evidence="2" id="KW-1185">Reference proteome</keyword>
<evidence type="ECO:0000313" key="2">
    <source>
        <dbReference type="Proteomes" id="UP000050794"/>
    </source>
</evidence>
<dbReference type="Gene3D" id="3.80.10.10">
    <property type="entry name" value="Ribonuclease Inhibitor"/>
    <property type="match status" value="1"/>
</dbReference>
<dbReference type="InterPro" id="IPR032675">
    <property type="entry name" value="LRR_dom_sf"/>
</dbReference>
<gene>
    <name evidence="1" type="ORF">TCNE_LOCUS15961</name>
</gene>
<evidence type="ECO:0000313" key="3">
    <source>
        <dbReference type="WBParaSite" id="TCNE_0001596201-mRNA-1"/>
    </source>
</evidence>
<reference evidence="1 2" key="2">
    <citation type="submission" date="2018-11" db="EMBL/GenBank/DDBJ databases">
        <authorList>
            <consortium name="Pathogen Informatics"/>
        </authorList>
    </citation>
    <scope>NUCLEOTIDE SEQUENCE [LARGE SCALE GENOMIC DNA]</scope>
</reference>
<protein>
    <submittedName>
        <fullName evidence="3">F-box domain-containing protein</fullName>
    </submittedName>
</protein>
<accession>A0A183V5E1</accession>